<protein>
    <recommendedName>
        <fullName evidence="9">Secretin/TonB short N-terminal domain-containing protein</fullName>
    </recommendedName>
</protein>
<dbReference type="AlphaFoldDB" id="A0A1F6U551"/>
<dbReference type="STRING" id="1817768.A3A87_06585"/>
<keyword evidence="3 8" id="KW-0813">Transport</keyword>
<dbReference type="Pfam" id="PF00263">
    <property type="entry name" value="Secretin"/>
    <property type="match status" value="1"/>
</dbReference>
<dbReference type="InterPro" id="IPR051808">
    <property type="entry name" value="Type_IV_pilus_biogenesis"/>
</dbReference>
<evidence type="ECO:0000313" key="10">
    <source>
        <dbReference type="EMBL" id="OGI52472.1"/>
    </source>
</evidence>
<dbReference type="PRINTS" id="PR00811">
    <property type="entry name" value="BCTERIALGSPD"/>
</dbReference>
<comment type="similarity">
    <text evidence="2">Belongs to the bacterial secretin family. PilQ subfamily.</text>
</comment>
<evidence type="ECO:0000313" key="11">
    <source>
        <dbReference type="Proteomes" id="UP000179037"/>
    </source>
</evidence>
<dbReference type="PANTHER" id="PTHR30604:SF1">
    <property type="entry name" value="DNA UTILIZATION PROTEIN HOFQ"/>
    <property type="match status" value="1"/>
</dbReference>
<sequence>MEKPAAAEPPPAAPVAEEKNSIEDIVYAKLPGDRIQITFKMTKAPAEPNAFTITNPARISLDFPNTRVGFAKKSLAVKEAAVTNVTAIEADDRSRVVLSLIKPVAYSTNIEGNDFIVTVEAPVSAIAGAVEPKTTHFASTRKTGKYSLKGIDFRRGPQGDGKIIISLSDPAVGIDIREQAGEIMLDFLNTSASAELQRRLDVVDFATPVQTIDTIAQGKNTRMIITPKGRYEHLAYQTGNIFTVSIKPVIEKPDEKKVDEFGYSGEKLSLNFQNIEARAALQVLADFTGLNFVVSDTVKGSLTLRLKDVPWDQALDLILDSKNLAMRRKGNVITVAPAPEVAAKEKANLESTKAVIDLEPLVSELVQINYAKADDIANLLKSIKQVTTASSEEHPVFGSTATGATIEKSSVANTLLSPRGQVTVDARTNAILIQDTPGKIREVRKLIAQLDQPVRQVMIESRLVEATDNFSKSLGIRFGTKYADTSPSGRAGAVSGTVADSSSIVSAGTLSASSSGLNVNLPSAGIGSSVAGSIGITIAKIGSNGGLLNLELSALEQEGKGKVISSPRVITANQKLARIEQGQERVFTTSVLGVGSVVTKKATLKLEVTPQITPDDRINMEVNITKDNFADAVAGVLNVKEIKTQVLLDNGETVVIGGIYEQDKVNTVTKVPFFGDIPLLGWLFKSKETKDNKTELLIFLTPRILSENLSLR</sequence>
<accession>A0A1F6U551</accession>
<dbReference type="Gene3D" id="3.30.1370.130">
    <property type="match status" value="1"/>
</dbReference>
<dbReference type="SMART" id="SM00965">
    <property type="entry name" value="STN"/>
    <property type="match status" value="1"/>
</dbReference>
<comment type="caution">
    <text evidence="10">The sequence shown here is derived from an EMBL/GenBank/DDBJ whole genome shotgun (WGS) entry which is preliminary data.</text>
</comment>
<gene>
    <name evidence="10" type="ORF">A3A87_06585</name>
</gene>
<evidence type="ECO:0000256" key="4">
    <source>
        <dbReference type="ARBA" id="ARBA00022729"/>
    </source>
</evidence>
<evidence type="ECO:0000256" key="7">
    <source>
        <dbReference type="ARBA" id="ARBA00023237"/>
    </source>
</evidence>
<organism evidence="10 11">
    <name type="scientific">Candidatus Muproteobacteria bacterium RIFCSPLOWO2_01_FULL_60_18</name>
    <dbReference type="NCBI Taxonomy" id="1817768"/>
    <lineage>
        <taxon>Bacteria</taxon>
        <taxon>Pseudomonadati</taxon>
        <taxon>Pseudomonadota</taxon>
        <taxon>Candidatus Muproteobacteria</taxon>
    </lineage>
</organism>
<keyword evidence="7" id="KW-0998">Cell outer membrane</keyword>
<evidence type="ECO:0000256" key="2">
    <source>
        <dbReference type="ARBA" id="ARBA00006304"/>
    </source>
</evidence>
<dbReference type="Pfam" id="PF07660">
    <property type="entry name" value="STN"/>
    <property type="match status" value="1"/>
</dbReference>
<evidence type="ECO:0000256" key="5">
    <source>
        <dbReference type="ARBA" id="ARBA00022927"/>
    </source>
</evidence>
<dbReference type="InterPro" id="IPR004846">
    <property type="entry name" value="T2SS/T3SS_dom"/>
</dbReference>
<evidence type="ECO:0000256" key="3">
    <source>
        <dbReference type="ARBA" id="ARBA00022448"/>
    </source>
</evidence>
<keyword evidence="4" id="KW-0732">Signal</keyword>
<dbReference type="InterPro" id="IPR001775">
    <property type="entry name" value="GspD/PilQ"/>
</dbReference>
<dbReference type="InterPro" id="IPR005644">
    <property type="entry name" value="NolW-like"/>
</dbReference>
<reference evidence="10 11" key="1">
    <citation type="journal article" date="2016" name="Nat. Commun.">
        <title>Thousands of microbial genomes shed light on interconnected biogeochemical processes in an aquifer system.</title>
        <authorList>
            <person name="Anantharaman K."/>
            <person name="Brown C.T."/>
            <person name="Hug L.A."/>
            <person name="Sharon I."/>
            <person name="Castelle C.J."/>
            <person name="Probst A.J."/>
            <person name="Thomas B.C."/>
            <person name="Singh A."/>
            <person name="Wilkins M.J."/>
            <person name="Karaoz U."/>
            <person name="Brodie E.L."/>
            <person name="Williams K.H."/>
            <person name="Hubbard S.S."/>
            <person name="Banfield J.F."/>
        </authorList>
    </citation>
    <scope>NUCLEOTIDE SEQUENCE [LARGE SCALE GENOMIC DNA]</scope>
</reference>
<dbReference type="Proteomes" id="UP000179037">
    <property type="component" value="Unassembled WGS sequence"/>
</dbReference>
<dbReference type="EMBL" id="MFTC01000015">
    <property type="protein sequence ID" value="OGI52472.1"/>
    <property type="molecule type" value="Genomic_DNA"/>
</dbReference>
<dbReference type="InterPro" id="IPR004845">
    <property type="entry name" value="T2SS_GspD_CS"/>
</dbReference>
<dbReference type="Gene3D" id="2.60.40.3500">
    <property type="match status" value="1"/>
</dbReference>
<dbReference type="Gene3D" id="2.60.40.3470">
    <property type="match status" value="1"/>
</dbReference>
<dbReference type="GO" id="GO:0009306">
    <property type="term" value="P:protein secretion"/>
    <property type="evidence" value="ECO:0007669"/>
    <property type="project" value="InterPro"/>
</dbReference>
<dbReference type="Pfam" id="PF11741">
    <property type="entry name" value="AMIN"/>
    <property type="match status" value="2"/>
</dbReference>
<dbReference type="GO" id="GO:0009279">
    <property type="term" value="C:cell outer membrane"/>
    <property type="evidence" value="ECO:0007669"/>
    <property type="project" value="UniProtKB-SubCell"/>
</dbReference>
<evidence type="ECO:0000256" key="1">
    <source>
        <dbReference type="ARBA" id="ARBA00004442"/>
    </source>
</evidence>
<proteinExistence type="inferred from homology"/>
<evidence type="ECO:0000259" key="9">
    <source>
        <dbReference type="SMART" id="SM00965"/>
    </source>
</evidence>
<dbReference type="InterPro" id="IPR021731">
    <property type="entry name" value="AMIN_dom"/>
</dbReference>
<dbReference type="Pfam" id="PF03958">
    <property type="entry name" value="Secretin_N"/>
    <property type="match status" value="1"/>
</dbReference>
<dbReference type="NCBIfam" id="TIGR02515">
    <property type="entry name" value="IV_pilus_PilQ"/>
    <property type="match status" value="1"/>
</dbReference>
<comment type="subcellular location">
    <subcellularLocation>
        <location evidence="1 8">Cell outer membrane</location>
    </subcellularLocation>
</comment>
<feature type="domain" description="Secretin/TonB short N-terminal" evidence="9">
    <location>
        <begin position="290"/>
        <end position="338"/>
    </location>
</feature>
<dbReference type="InterPro" id="IPR011662">
    <property type="entry name" value="Secretin/TonB_short_N"/>
</dbReference>
<dbReference type="PROSITE" id="PS00875">
    <property type="entry name" value="T2SP_D"/>
    <property type="match status" value="1"/>
</dbReference>
<keyword evidence="5" id="KW-0653">Protein transport</keyword>
<dbReference type="InterPro" id="IPR038591">
    <property type="entry name" value="NolW-like_sf"/>
</dbReference>
<evidence type="ECO:0000256" key="8">
    <source>
        <dbReference type="RuleBase" id="RU004004"/>
    </source>
</evidence>
<dbReference type="PANTHER" id="PTHR30604">
    <property type="entry name" value="PROTEIN TRANSPORT PROTEIN HOFQ"/>
    <property type="match status" value="1"/>
</dbReference>
<dbReference type="InterPro" id="IPR013355">
    <property type="entry name" value="Pilus_4_PilQ"/>
</dbReference>
<keyword evidence="6" id="KW-0472">Membrane</keyword>
<name>A0A1F6U551_9PROT</name>
<evidence type="ECO:0000256" key="6">
    <source>
        <dbReference type="ARBA" id="ARBA00023136"/>
    </source>
</evidence>
<dbReference type="Gene3D" id="3.30.1370.120">
    <property type="match status" value="1"/>
</dbReference>